<gene>
    <name evidence="1" type="primary">Acey_s0042.g611</name>
    <name evidence="1" type="ORF">Y032_0042g611</name>
</gene>
<keyword evidence="2" id="KW-1185">Reference proteome</keyword>
<evidence type="ECO:0000313" key="2">
    <source>
        <dbReference type="Proteomes" id="UP000024635"/>
    </source>
</evidence>
<name>A0A016UGA0_9BILA</name>
<sequence length="92" mass="10506">MYQASASSFRTPLVKIYRPRGDGGLDRFFIPHIPLSFARIWVQRSHGRPWARSARTVRCSAHKFRCSARTIGHGFAALARFECLSRRVSTGR</sequence>
<accession>A0A016UGA0</accession>
<comment type="caution">
    <text evidence="1">The sequence shown here is derived from an EMBL/GenBank/DDBJ whole genome shotgun (WGS) entry which is preliminary data.</text>
</comment>
<protein>
    <submittedName>
        <fullName evidence="1">Uncharacterized protein</fullName>
    </submittedName>
</protein>
<reference evidence="2" key="1">
    <citation type="journal article" date="2015" name="Nat. Genet.">
        <title>The genome and transcriptome of the zoonotic hookworm Ancylostoma ceylanicum identify infection-specific gene families.</title>
        <authorList>
            <person name="Schwarz E.M."/>
            <person name="Hu Y."/>
            <person name="Antoshechkin I."/>
            <person name="Miller M.M."/>
            <person name="Sternberg P.W."/>
            <person name="Aroian R.V."/>
        </authorList>
    </citation>
    <scope>NUCLEOTIDE SEQUENCE</scope>
    <source>
        <strain evidence="2">HY135</strain>
    </source>
</reference>
<dbReference type="Proteomes" id="UP000024635">
    <property type="component" value="Unassembled WGS sequence"/>
</dbReference>
<dbReference type="EMBL" id="JARK01001378">
    <property type="protein sequence ID" value="EYC13936.1"/>
    <property type="molecule type" value="Genomic_DNA"/>
</dbReference>
<organism evidence="1 2">
    <name type="scientific">Ancylostoma ceylanicum</name>
    <dbReference type="NCBI Taxonomy" id="53326"/>
    <lineage>
        <taxon>Eukaryota</taxon>
        <taxon>Metazoa</taxon>
        <taxon>Ecdysozoa</taxon>
        <taxon>Nematoda</taxon>
        <taxon>Chromadorea</taxon>
        <taxon>Rhabditida</taxon>
        <taxon>Rhabditina</taxon>
        <taxon>Rhabditomorpha</taxon>
        <taxon>Strongyloidea</taxon>
        <taxon>Ancylostomatidae</taxon>
        <taxon>Ancylostomatinae</taxon>
        <taxon>Ancylostoma</taxon>
    </lineage>
</organism>
<dbReference type="AlphaFoldDB" id="A0A016UGA0"/>
<evidence type="ECO:0000313" key="1">
    <source>
        <dbReference type="EMBL" id="EYC13936.1"/>
    </source>
</evidence>
<proteinExistence type="predicted"/>